<sequence>MAFGTVRDIVERSCPQRAAETIGIVVGQVVMKTPTTVLTPVTKASKTLADSLQVVPVLGGADFTRLPVVGPVLVGIQAALAARELIDRAAHAMDPSAPAEGFSAEEANANAKAVSEALGRPPEIIGTAAAGERLLAEQLAAGCSPLVGGEWATRSRSAEASLPVTQGDQLGRGMKNPAGAVEQVVAKRRLTPLGGVF</sequence>
<dbReference type="EMBL" id="JAQQWI010000017">
    <property type="protein sequence ID" value="KAK8006182.1"/>
    <property type="molecule type" value="Genomic_DNA"/>
</dbReference>
<dbReference type="Proteomes" id="UP001396898">
    <property type="component" value="Unassembled WGS sequence"/>
</dbReference>
<evidence type="ECO:0000313" key="1">
    <source>
        <dbReference type="EMBL" id="KAK8006182.1"/>
    </source>
</evidence>
<comment type="caution">
    <text evidence="1">The sequence shown here is derived from an EMBL/GenBank/DDBJ whole genome shotgun (WGS) entry which is preliminary data.</text>
</comment>
<keyword evidence="2" id="KW-1185">Reference proteome</keyword>
<proteinExistence type="predicted"/>
<gene>
    <name evidence="1" type="ORF">PG991_012479</name>
</gene>
<evidence type="ECO:0000313" key="2">
    <source>
        <dbReference type="Proteomes" id="UP001396898"/>
    </source>
</evidence>
<reference evidence="1 2" key="1">
    <citation type="submission" date="2023-01" db="EMBL/GenBank/DDBJ databases">
        <title>Analysis of 21 Apiospora genomes using comparative genomics revels a genus with tremendous synthesis potential of carbohydrate active enzymes and secondary metabolites.</title>
        <authorList>
            <person name="Sorensen T."/>
        </authorList>
    </citation>
    <scope>NUCLEOTIDE SEQUENCE [LARGE SCALE GENOMIC DNA]</scope>
    <source>
        <strain evidence="1 2">CBS 20057</strain>
    </source>
</reference>
<name>A0ABR1RA23_9PEZI</name>
<protein>
    <submittedName>
        <fullName evidence="1">Uncharacterized protein</fullName>
    </submittedName>
</protein>
<accession>A0ABR1RA23</accession>
<organism evidence="1 2">
    <name type="scientific">Apiospora marii</name>
    <dbReference type="NCBI Taxonomy" id="335849"/>
    <lineage>
        <taxon>Eukaryota</taxon>
        <taxon>Fungi</taxon>
        <taxon>Dikarya</taxon>
        <taxon>Ascomycota</taxon>
        <taxon>Pezizomycotina</taxon>
        <taxon>Sordariomycetes</taxon>
        <taxon>Xylariomycetidae</taxon>
        <taxon>Amphisphaeriales</taxon>
        <taxon>Apiosporaceae</taxon>
        <taxon>Apiospora</taxon>
    </lineage>
</organism>